<feature type="transmembrane region" description="Helical" evidence="2">
    <location>
        <begin position="6"/>
        <end position="28"/>
    </location>
</feature>
<accession>A0A8T0PID1</accession>
<proteinExistence type="predicted"/>
<dbReference type="AlphaFoldDB" id="A0A8T0PID1"/>
<evidence type="ECO:0000256" key="1">
    <source>
        <dbReference type="SAM" id="Coils"/>
    </source>
</evidence>
<reference evidence="3" key="1">
    <citation type="submission" date="2020-05" db="EMBL/GenBank/DDBJ databases">
        <title>WGS assembly of Panicum virgatum.</title>
        <authorList>
            <person name="Lovell J.T."/>
            <person name="Jenkins J."/>
            <person name="Shu S."/>
            <person name="Juenger T.E."/>
            <person name="Schmutz J."/>
        </authorList>
    </citation>
    <scope>NUCLEOTIDE SEQUENCE</scope>
    <source>
        <strain evidence="3">AP13</strain>
    </source>
</reference>
<keyword evidence="2" id="KW-0472">Membrane</keyword>
<evidence type="ECO:0000313" key="3">
    <source>
        <dbReference type="EMBL" id="KAG2560678.1"/>
    </source>
</evidence>
<evidence type="ECO:0000313" key="4">
    <source>
        <dbReference type="Proteomes" id="UP000823388"/>
    </source>
</evidence>
<keyword evidence="4" id="KW-1185">Reference proteome</keyword>
<organism evidence="3 4">
    <name type="scientific">Panicum virgatum</name>
    <name type="common">Blackwell switchgrass</name>
    <dbReference type="NCBI Taxonomy" id="38727"/>
    <lineage>
        <taxon>Eukaryota</taxon>
        <taxon>Viridiplantae</taxon>
        <taxon>Streptophyta</taxon>
        <taxon>Embryophyta</taxon>
        <taxon>Tracheophyta</taxon>
        <taxon>Spermatophyta</taxon>
        <taxon>Magnoliopsida</taxon>
        <taxon>Liliopsida</taxon>
        <taxon>Poales</taxon>
        <taxon>Poaceae</taxon>
        <taxon>PACMAD clade</taxon>
        <taxon>Panicoideae</taxon>
        <taxon>Panicodae</taxon>
        <taxon>Paniceae</taxon>
        <taxon>Panicinae</taxon>
        <taxon>Panicum</taxon>
        <taxon>Panicum sect. Hiantes</taxon>
    </lineage>
</organism>
<keyword evidence="2" id="KW-0812">Transmembrane</keyword>
<name>A0A8T0PID1_PANVG</name>
<comment type="caution">
    <text evidence="3">The sequence shown here is derived from an EMBL/GenBank/DDBJ whole genome shotgun (WGS) entry which is preliminary data.</text>
</comment>
<evidence type="ECO:0000256" key="2">
    <source>
        <dbReference type="SAM" id="Phobius"/>
    </source>
</evidence>
<feature type="coiled-coil region" evidence="1">
    <location>
        <begin position="44"/>
        <end position="83"/>
    </location>
</feature>
<feature type="coiled-coil region" evidence="1">
    <location>
        <begin position="119"/>
        <end position="167"/>
    </location>
</feature>
<dbReference type="EMBL" id="CM029051">
    <property type="protein sequence ID" value="KAG2560678.1"/>
    <property type="molecule type" value="Genomic_DNA"/>
</dbReference>
<sequence>MAVAIPLLSLNPLGLVALGGGLAAYYLLRDLRLPRFRPRVMPEVIDAEADARRAEALRRQQEKAALQRQLVECLATKVELQRQLDECWEAKPKLKVELELKVQLILELELKIKVQLEIEIKIRRELEECKETKDQLQRELEECRKEKAELQSKLEAGKVKKGELQRQLEERGCVSAEANEEATKACDAEKALDAKIMVRLRK</sequence>
<keyword evidence="1" id="KW-0175">Coiled coil</keyword>
<keyword evidence="2" id="KW-1133">Transmembrane helix</keyword>
<protein>
    <submittedName>
        <fullName evidence="3">Uncharacterized protein</fullName>
    </submittedName>
</protein>
<dbReference type="Proteomes" id="UP000823388">
    <property type="component" value="Chromosome 8K"/>
</dbReference>
<gene>
    <name evidence="3" type="ORF">PVAP13_8KG078100</name>
</gene>